<organism evidence="1 2">
    <name type="scientific">Aquimarina intermedia</name>
    <dbReference type="NCBI Taxonomy" id="350814"/>
    <lineage>
        <taxon>Bacteria</taxon>
        <taxon>Pseudomonadati</taxon>
        <taxon>Bacteroidota</taxon>
        <taxon>Flavobacteriia</taxon>
        <taxon>Flavobacteriales</taxon>
        <taxon>Flavobacteriaceae</taxon>
        <taxon>Aquimarina</taxon>
    </lineage>
</organism>
<evidence type="ECO:0000313" key="1">
    <source>
        <dbReference type="EMBL" id="TYP71542.1"/>
    </source>
</evidence>
<protein>
    <submittedName>
        <fullName evidence="1">Uncharacterized protein</fullName>
    </submittedName>
</protein>
<dbReference type="AlphaFoldDB" id="A0A5S5BZA8"/>
<name>A0A5S5BZA8_9FLAO</name>
<dbReference type="EMBL" id="VNHU01000009">
    <property type="protein sequence ID" value="TYP71542.1"/>
    <property type="molecule type" value="Genomic_DNA"/>
</dbReference>
<comment type="caution">
    <text evidence="1">The sequence shown here is derived from an EMBL/GenBank/DDBJ whole genome shotgun (WGS) entry which is preliminary data.</text>
</comment>
<dbReference type="OrthoDB" id="1163613at2"/>
<proteinExistence type="predicted"/>
<sequence length="67" mass="7333">MFKITKIEGVKKIEKQDQKTIIGGRGPTPRPSCYPSSDPECCGTASWQCGVGPHSGGLYRNGYCYCF</sequence>
<reference evidence="1 2" key="1">
    <citation type="submission" date="2019-07" db="EMBL/GenBank/DDBJ databases">
        <title>Genomic Encyclopedia of Archaeal and Bacterial Type Strains, Phase II (KMG-II): from individual species to whole genera.</title>
        <authorList>
            <person name="Goeker M."/>
        </authorList>
    </citation>
    <scope>NUCLEOTIDE SEQUENCE [LARGE SCALE GENOMIC DNA]</scope>
    <source>
        <strain evidence="1 2">DSM 17527</strain>
    </source>
</reference>
<accession>A0A5S5BZA8</accession>
<dbReference type="RefSeq" id="WP_148783431.1">
    <property type="nucleotide sequence ID" value="NZ_VNHU01000009.1"/>
</dbReference>
<dbReference type="Proteomes" id="UP000324376">
    <property type="component" value="Unassembled WGS sequence"/>
</dbReference>
<gene>
    <name evidence="1" type="ORF">BD809_109124</name>
</gene>
<keyword evidence="2" id="KW-1185">Reference proteome</keyword>
<evidence type="ECO:0000313" key="2">
    <source>
        <dbReference type="Proteomes" id="UP000324376"/>
    </source>
</evidence>